<dbReference type="SMART" id="SM00862">
    <property type="entry name" value="Trans_reg_C"/>
    <property type="match status" value="1"/>
</dbReference>
<dbReference type="AlphaFoldDB" id="A0A1M6XYA5"/>
<sequence>MLGPLAVWTGDGRPVPVPEPKVRTLLACLLVEPGRVVSADRLAQDLWGERQPRDPANSLQTKVSQLRRALEGAEPGGRSLVFHQPPGYLLRVEPGSVDAQRFRDLAARAAVAADPAQRAALLAEALGLWRGPALAGFADEPFAVATARRLDEERVVAQEAWLQARLDLGEHAAVLGELTDLVARHPLREGLRALHMRALYRSGRQSEALASYADLRRRLADEQGLDPSPELAALQRAILDHSLDPAPRAAAPHGPVPRGPALLDPPPRERSNLPAALTELVGRDRAIAAVRDRIGESRLVTLTGPGGVGKTSLALAAARDTEDAWLVELAQLPVGARDDQVVAVLAATTGIRAATAERLAAALGERRVLLVLDNCEHVVDPVARVAARLLRAAPQLRVLATSREPLGVEGEVLWHVPPLEVPGAEALRSADAGVLARFPAVRMFVARATAAVPGFVLDAGNARTVATICSRLDGIPLALELAAAKLRALGPEELLRRLDDRFRLLTTGRRDAPVRQRTLRAVIDWSWELLSDTERTVLRRLAVTTGGCSLAAAEALCAPDGLASADVLDAISCLVDRSLVVAVPGPAGEPRYRLLESVAAYGRERAAEAGELAGLRRRHLDHHLASAERSASGLRGAAQRMWLDRLDADAANLRAALDTAVERGAAEPALRLVLALTWYWFLRGRLAEGIRALKTALDLPGGPAARRGAAAAWLAGFGALAGGPSAVDPAVLDEIPDPALRDEAAWFLGYVLTTLGDMPAARRLTERALAGFRSRGDLWGTAAATTDLLTQRMGQGDLPHPREAEQCMREFTALGDRWGELQAAFVRGNLAEIAGDYATATALFERGVRTAEGLGLWPEVSYQLSWLGRIALLVGDAPRCRDLHERAMRVAVEHGFKAGEVFAETGLALLARRTGRLDDAERHLRSVRSWHDRDGFEAASTLIRAELGFVAELRGDAAAAEDLHRSGLELARRLGDPRAVALGLEGLAGAAALAGDHVRAARLLGAAARTRESVGSPLPPAERGDVDRITAAVTAALGAERFAQEYARDPEEAAAVAE</sequence>
<dbReference type="GO" id="GO:0006355">
    <property type="term" value="P:regulation of DNA-templated transcription"/>
    <property type="evidence" value="ECO:0007669"/>
    <property type="project" value="InterPro"/>
</dbReference>
<dbReference type="Gene3D" id="3.40.50.300">
    <property type="entry name" value="P-loop containing nucleotide triphosphate hydrolases"/>
    <property type="match status" value="1"/>
</dbReference>
<dbReference type="Gene3D" id="1.25.40.10">
    <property type="entry name" value="Tetratricopeptide repeat domain"/>
    <property type="match status" value="2"/>
</dbReference>
<dbReference type="InterPro" id="IPR036388">
    <property type="entry name" value="WH-like_DNA-bd_sf"/>
</dbReference>
<dbReference type="InterPro" id="IPR016032">
    <property type="entry name" value="Sig_transdc_resp-reg_C-effctor"/>
</dbReference>
<dbReference type="EMBL" id="FRAP01000018">
    <property type="protein sequence ID" value="SHL10960.1"/>
    <property type="molecule type" value="Genomic_DNA"/>
</dbReference>
<dbReference type="InterPro" id="IPR058852">
    <property type="entry name" value="HTH_77"/>
</dbReference>
<dbReference type="Proteomes" id="UP000184363">
    <property type="component" value="Unassembled WGS sequence"/>
</dbReference>
<dbReference type="InterPro" id="IPR011990">
    <property type="entry name" value="TPR-like_helical_dom_sf"/>
</dbReference>
<gene>
    <name evidence="6" type="ORF">SAMN05443637_11878</name>
</gene>
<dbReference type="Pfam" id="PF00486">
    <property type="entry name" value="Trans_reg_C"/>
    <property type="match status" value="1"/>
</dbReference>
<dbReference type="PANTHER" id="PTHR47691:SF3">
    <property type="entry name" value="HTH-TYPE TRANSCRIPTIONAL REGULATOR RV0890C-RELATED"/>
    <property type="match status" value="1"/>
</dbReference>
<evidence type="ECO:0000256" key="3">
    <source>
        <dbReference type="PROSITE-ProRule" id="PRU01091"/>
    </source>
</evidence>
<keyword evidence="2 3" id="KW-0238">DNA-binding</keyword>
<dbReference type="Pfam" id="PF03704">
    <property type="entry name" value="BTAD"/>
    <property type="match status" value="1"/>
</dbReference>
<feature type="domain" description="OmpR/PhoB-type" evidence="5">
    <location>
        <begin position="1"/>
        <end position="92"/>
    </location>
</feature>
<dbReference type="InterPro" id="IPR005158">
    <property type="entry name" value="BTAD"/>
</dbReference>
<dbReference type="GO" id="GO:0000160">
    <property type="term" value="P:phosphorelay signal transduction system"/>
    <property type="evidence" value="ECO:0007669"/>
    <property type="project" value="InterPro"/>
</dbReference>
<dbReference type="SUPFAM" id="SSF52540">
    <property type="entry name" value="P-loop containing nucleoside triphosphate hydrolases"/>
    <property type="match status" value="1"/>
</dbReference>
<evidence type="ECO:0000313" key="6">
    <source>
        <dbReference type="EMBL" id="SHL10960.1"/>
    </source>
</evidence>
<keyword evidence="7" id="KW-1185">Reference proteome</keyword>
<dbReference type="InterPro" id="IPR027417">
    <property type="entry name" value="P-loop_NTPase"/>
</dbReference>
<feature type="DNA-binding region" description="OmpR/PhoB-type" evidence="3">
    <location>
        <begin position="1"/>
        <end position="92"/>
    </location>
</feature>
<organism evidence="6 7">
    <name type="scientific">Pseudonocardia thermophila</name>
    <dbReference type="NCBI Taxonomy" id="1848"/>
    <lineage>
        <taxon>Bacteria</taxon>
        <taxon>Bacillati</taxon>
        <taxon>Actinomycetota</taxon>
        <taxon>Actinomycetes</taxon>
        <taxon>Pseudonocardiales</taxon>
        <taxon>Pseudonocardiaceae</taxon>
        <taxon>Pseudonocardia</taxon>
    </lineage>
</organism>
<reference evidence="6 7" key="1">
    <citation type="submission" date="2016-11" db="EMBL/GenBank/DDBJ databases">
        <authorList>
            <person name="Jaros S."/>
            <person name="Januszkiewicz K."/>
            <person name="Wedrychowicz H."/>
        </authorList>
    </citation>
    <scope>NUCLEOTIDE SEQUENCE [LARGE SCALE GENOMIC DNA]</scope>
    <source>
        <strain evidence="6 7">DSM 43832</strain>
    </source>
</reference>
<dbReference type="PANTHER" id="PTHR47691">
    <property type="entry name" value="REGULATOR-RELATED"/>
    <property type="match status" value="1"/>
</dbReference>
<comment type="similarity">
    <text evidence="1">Belongs to the AfsR/DnrI/RedD regulatory family.</text>
</comment>
<dbReference type="SMART" id="SM01043">
    <property type="entry name" value="BTAD"/>
    <property type="match status" value="1"/>
</dbReference>
<evidence type="ECO:0000256" key="2">
    <source>
        <dbReference type="ARBA" id="ARBA00023125"/>
    </source>
</evidence>
<evidence type="ECO:0000256" key="1">
    <source>
        <dbReference type="ARBA" id="ARBA00005820"/>
    </source>
</evidence>
<dbReference type="SUPFAM" id="SSF46894">
    <property type="entry name" value="C-terminal effector domain of the bipartite response regulators"/>
    <property type="match status" value="1"/>
</dbReference>
<dbReference type="Gene3D" id="1.10.10.10">
    <property type="entry name" value="Winged helix-like DNA-binding domain superfamily/Winged helix DNA-binding domain"/>
    <property type="match status" value="1"/>
</dbReference>
<evidence type="ECO:0000256" key="4">
    <source>
        <dbReference type="SAM" id="MobiDB-lite"/>
    </source>
</evidence>
<dbReference type="SUPFAM" id="SSF48452">
    <property type="entry name" value="TPR-like"/>
    <property type="match status" value="2"/>
</dbReference>
<dbReference type="CDD" id="cd15831">
    <property type="entry name" value="BTAD"/>
    <property type="match status" value="1"/>
</dbReference>
<dbReference type="InterPro" id="IPR001867">
    <property type="entry name" value="OmpR/PhoB-type_DNA-bd"/>
</dbReference>
<evidence type="ECO:0000313" key="7">
    <source>
        <dbReference type="Proteomes" id="UP000184363"/>
    </source>
</evidence>
<protein>
    <submittedName>
        <fullName evidence="6">Predicted ATPase</fullName>
    </submittedName>
</protein>
<dbReference type="STRING" id="1848.SAMN05443637_11878"/>
<accession>A0A1M6XYA5</accession>
<name>A0A1M6XYA5_PSETH</name>
<dbReference type="GO" id="GO:0003677">
    <property type="term" value="F:DNA binding"/>
    <property type="evidence" value="ECO:0007669"/>
    <property type="project" value="UniProtKB-UniRule"/>
</dbReference>
<dbReference type="Pfam" id="PF25872">
    <property type="entry name" value="HTH_77"/>
    <property type="match status" value="1"/>
</dbReference>
<proteinExistence type="inferred from homology"/>
<evidence type="ECO:0000259" key="5">
    <source>
        <dbReference type="PROSITE" id="PS51755"/>
    </source>
</evidence>
<dbReference type="PROSITE" id="PS51755">
    <property type="entry name" value="OMPR_PHOB"/>
    <property type="match status" value="1"/>
</dbReference>
<dbReference type="PRINTS" id="PR00364">
    <property type="entry name" value="DISEASERSIST"/>
</dbReference>
<feature type="region of interest" description="Disordered" evidence="4">
    <location>
        <begin position="245"/>
        <end position="271"/>
    </location>
</feature>